<dbReference type="AlphaFoldDB" id="G0MYR4"/>
<keyword evidence="2" id="KW-1185">Reference proteome</keyword>
<sequence>MTFGALRAEKTTALKQNKHILIWSFKHILIPIFQVT</sequence>
<accession>G0MYR4</accession>
<dbReference type="EMBL" id="GL379821">
    <property type="protein sequence ID" value="EGT47832.1"/>
    <property type="molecule type" value="Genomic_DNA"/>
</dbReference>
<protein>
    <submittedName>
        <fullName evidence="1">Uncharacterized protein</fullName>
    </submittedName>
</protein>
<dbReference type="Proteomes" id="UP000008068">
    <property type="component" value="Unassembled WGS sequence"/>
</dbReference>
<proteinExistence type="predicted"/>
<gene>
    <name evidence="1" type="ORF">CAEBREN_06121</name>
</gene>
<reference evidence="2" key="1">
    <citation type="submission" date="2011-07" db="EMBL/GenBank/DDBJ databases">
        <authorList>
            <consortium name="Caenorhabditis brenneri Sequencing and Analysis Consortium"/>
            <person name="Wilson R.K."/>
        </authorList>
    </citation>
    <scope>NUCLEOTIDE SEQUENCE [LARGE SCALE GENOMIC DNA]</scope>
    <source>
        <strain evidence="2">PB2801</strain>
    </source>
</reference>
<evidence type="ECO:0000313" key="1">
    <source>
        <dbReference type="EMBL" id="EGT47832.1"/>
    </source>
</evidence>
<dbReference type="HOGENOM" id="CLU_3360182_0_0_1"/>
<dbReference type="InParanoid" id="G0MYR4"/>
<evidence type="ECO:0000313" key="2">
    <source>
        <dbReference type="Proteomes" id="UP000008068"/>
    </source>
</evidence>
<organism evidence="2">
    <name type="scientific">Caenorhabditis brenneri</name>
    <name type="common">Nematode worm</name>
    <dbReference type="NCBI Taxonomy" id="135651"/>
    <lineage>
        <taxon>Eukaryota</taxon>
        <taxon>Metazoa</taxon>
        <taxon>Ecdysozoa</taxon>
        <taxon>Nematoda</taxon>
        <taxon>Chromadorea</taxon>
        <taxon>Rhabditida</taxon>
        <taxon>Rhabditina</taxon>
        <taxon>Rhabditomorpha</taxon>
        <taxon>Rhabditoidea</taxon>
        <taxon>Rhabditidae</taxon>
        <taxon>Peloderinae</taxon>
        <taxon>Caenorhabditis</taxon>
    </lineage>
</organism>
<name>G0MYR4_CAEBE</name>